<dbReference type="PANTHER" id="PTHR44936">
    <property type="entry name" value="SENSOR PROTEIN CREC"/>
    <property type="match status" value="1"/>
</dbReference>
<feature type="transmembrane region" description="Helical" evidence="13">
    <location>
        <begin position="27"/>
        <end position="48"/>
    </location>
</feature>
<evidence type="ECO:0000256" key="12">
    <source>
        <dbReference type="SAM" id="MobiDB-lite"/>
    </source>
</evidence>
<keyword evidence="9" id="KW-0067">ATP-binding</keyword>
<dbReference type="InterPro" id="IPR003594">
    <property type="entry name" value="HATPase_dom"/>
</dbReference>
<feature type="region of interest" description="Disordered" evidence="12">
    <location>
        <begin position="694"/>
        <end position="715"/>
    </location>
</feature>
<evidence type="ECO:0000256" key="6">
    <source>
        <dbReference type="ARBA" id="ARBA00022692"/>
    </source>
</evidence>
<dbReference type="EC" id="2.7.13.3" evidence="3"/>
<keyword evidence="6 13" id="KW-0812">Transmembrane</keyword>
<sequence>MTDSSKPVRVKPKESRPRWWNIEQWGVRWKVTAVVAVPLAAALVLGLVRVTTSLGDANDLQRAADRVATIPLILDFEVATTTWAAQLANPGRPPQAEDLEVLKKRISEAKAELADGDLDTDVASALRAMVTTGDRLVSITSDAGTTDRAAVVARIKQIADARNAIAASATQAVDGIVKPIHNSEVVVAKTKLIDSWAAGRQLFNFATSGISAMADPNDPAAAVAVLRASGGEQALLDSLEHSFPEANDRVQQLKSNAENCDLVLLEFSQKKDAVDASTKLAALLYNSKDILDGLYRQAGAEMSAVVTDRADAARTAAIRNSLIVLVCLLAALLFAILVARSLVRPISRLRDGTLRVAHHDLAGELSRIDSGATIEDLQVEPVPIHTTEEIGQLARAVDDMHGQALRLAGGQAQLRLQINEMFETMARRSRVLIDRQLGMIEKLEFDEKDPARLNNLFELDHLAARMRRNSDNLLVLAGTRPRQGQPGSVEIGDVLRAAMSEVEDYHRVRIGVAPKYGVASAAATDVVHLFAELVENALRASPRDTEVVFMFARAVDGGLLVELADSGVGIPRDQLTSINERLAIDAEVTVETTRRMGLFVVAKLAARYGITVRLRPSADRETNAGVTASVHLPPTLLPLPERPAEPVAAPPAPVQSGLPQRTPGTSALGNGIAAGSAAGSALPVREPGRAGAALIPTADAGNDSGGSLLGDPRGDTLHRYKRASTASVFEDSPKSAETPIFAGMVTATAWLADVNTPDAAASTGWRSAGDEGWSAADRSHDVAVEKNTVTGLPQRQPGQRLVPGGIGAQTGGPRSGTSNPDLVRANLTRHLKGVRDGRAARPNETKKESDDKR</sequence>
<keyword evidence="11" id="KW-0902">Two-component regulatory system</keyword>
<dbReference type="Gene3D" id="3.30.565.10">
    <property type="entry name" value="Histidine kinase-like ATPase, C-terminal domain"/>
    <property type="match status" value="1"/>
</dbReference>
<feature type="compositionally biased region" description="Gly residues" evidence="12">
    <location>
        <begin position="804"/>
        <end position="814"/>
    </location>
</feature>
<feature type="compositionally biased region" description="Polar residues" evidence="12">
    <location>
        <begin position="787"/>
        <end position="797"/>
    </location>
</feature>
<keyword evidence="8 16" id="KW-0418">Kinase</keyword>
<evidence type="ECO:0000256" key="13">
    <source>
        <dbReference type="SAM" id="Phobius"/>
    </source>
</evidence>
<dbReference type="Pfam" id="PF00672">
    <property type="entry name" value="HAMP"/>
    <property type="match status" value="1"/>
</dbReference>
<reference evidence="16 17" key="1">
    <citation type="submission" date="2019-05" db="EMBL/GenBank/DDBJ databases">
        <authorList>
            <person name="Lee S.D."/>
        </authorList>
    </citation>
    <scope>NUCLEOTIDE SEQUENCE [LARGE SCALE GENOMIC DNA]</scope>
    <source>
        <strain evidence="16 17">YC2-7</strain>
    </source>
</reference>
<dbReference type="EMBL" id="VCQU01000004">
    <property type="protein sequence ID" value="NMN96271.1"/>
    <property type="molecule type" value="Genomic_DNA"/>
</dbReference>
<evidence type="ECO:0000259" key="14">
    <source>
        <dbReference type="PROSITE" id="PS50109"/>
    </source>
</evidence>
<dbReference type="InterPro" id="IPR005467">
    <property type="entry name" value="His_kinase_dom"/>
</dbReference>
<evidence type="ECO:0000313" key="16">
    <source>
        <dbReference type="EMBL" id="NMN96271.1"/>
    </source>
</evidence>
<name>A0A848KDE3_9NOCA</name>
<evidence type="ECO:0000313" key="17">
    <source>
        <dbReference type="Proteomes" id="UP000535543"/>
    </source>
</evidence>
<dbReference type="Proteomes" id="UP000535543">
    <property type="component" value="Unassembled WGS sequence"/>
</dbReference>
<comment type="catalytic activity">
    <reaction evidence="1">
        <text>ATP + protein L-histidine = ADP + protein N-phospho-L-histidine.</text>
        <dbReference type="EC" id="2.7.13.3"/>
    </reaction>
</comment>
<dbReference type="CDD" id="cd06225">
    <property type="entry name" value="HAMP"/>
    <property type="match status" value="1"/>
</dbReference>
<dbReference type="AlphaFoldDB" id="A0A848KDE3"/>
<keyword evidence="10 13" id="KW-1133">Transmembrane helix</keyword>
<evidence type="ECO:0000259" key="15">
    <source>
        <dbReference type="PROSITE" id="PS50885"/>
    </source>
</evidence>
<feature type="transmembrane region" description="Helical" evidence="13">
    <location>
        <begin position="322"/>
        <end position="343"/>
    </location>
</feature>
<keyword evidence="17" id="KW-1185">Reference proteome</keyword>
<gene>
    <name evidence="16" type="ORF">FGL95_14620</name>
</gene>
<feature type="domain" description="HAMP" evidence="15">
    <location>
        <begin position="340"/>
        <end position="409"/>
    </location>
</feature>
<organism evidence="16 17">
    <name type="scientific">Antrihabitans stalactiti</name>
    <dbReference type="NCBI Taxonomy" id="2584121"/>
    <lineage>
        <taxon>Bacteria</taxon>
        <taxon>Bacillati</taxon>
        <taxon>Actinomycetota</taxon>
        <taxon>Actinomycetes</taxon>
        <taxon>Mycobacteriales</taxon>
        <taxon>Nocardiaceae</taxon>
        <taxon>Antrihabitans</taxon>
    </lineage>
</organism>
<feature type="compositionally biased region" description="Basic and acidic residues" evidence="12">
    <location>
        <begin position="833"/>
        <end position="853"/>
    </location>
</feature>
<proteinExistence type="predicted"/>
<evidence type="ECO:0000256" key="7">
    <source>
        <dbReference type="ARBA" id="ARBA00022741"/>
    </source>
</evidence>
<accession>A0A848KDE3</accession>
<comment type="caution">
    <text evidence="16">The sequence shown here is derived from an EMBL/GenBank/DDBJ whole genome shotgun (WGS) entry which is preliminary data.</text>
</comment>
<evidence type="ECO:0000256" key="11">
    <source>
        <dbReference type="ARBA" id="ARBA00023012"/>
    </source>
</evidence>
<dbReference type="PANTHER" id="PTHR44936:SF9">
    <property type="entry name" value="SENSOR PROTEIN CREC"/>
    <property type="match status" value="1"/>
</dbReference>
<dbReference type="GO" id="GO:0000160">
    <property type="term" value="P:phosphorelay signal transduction system"/>
    <property type="evidence" value="ECO:0007669"/>
    <property type="project" value="UniProtKB-KW"/>
</dbReference>
<dbReference type="SMART" id="SM00387">
    <property type="entry name" value="HATPase_c"/>
    <property type="match status" value="1"/>
</dbReference>
<keyword evidence="5" id="KW-0808">Transferase</keyword>
<dbReference type="InterPro" id="IPR036890">
    <property type="entry name" value="HATPase_C_sf"/>
</dbReference>
<dbReference type="RefSeq" id="WP_169587968.1">
    <property type="nucleotide sequence ID" value="NZ_VCQU01000004.1"/>
</dbReference>
<evidence type="ECO:0000256" key="10">
    <source>
        <dbReference type="ARBA" id="ARBA00022989"/>
    </source>
</evidence>
<keyword evidence="7" id="KW-0547">Nucleotide-binding</keyword>
<evidence type="ECO:0000256" key="3">
    <source>
        <dbReference type="ARBA" id="ARBA00012438"/>
    </source>
</evidence>
<evidence type="ECO:0000256" key="1">
    <source>
        <dbReference type="ARBA" id="ARBA00000085"/>
    </source>
</evidence>
<evidence type="ECO:0000256" key="4">
    <source>
        <dbReference type="ARBA" id="ARBA00022553"/>
    </source>
</evidence>
<dbReference type="Pfam" id="PF02518">
    <property type="entry name" value="HATPase_c"/>
    <property type="match status" value="1"/>
</dbReference>
<evidence type="ECO:0000256" key="5">
    <source>
        <dbReference type="ARBA" id="ARBA00022679"/>
    </source>
</evidence>
<keyword evidence="13" id="KW-0472">Membrane</keyword>
<dbReference type="Gene3D" id="6.10.340.10">
    <property type="match status" value="1"/>
</dbReference>
<evidence type="ECO:0000256" key="8">
    <source>
        <dbReference type="ARBA" id="ARBA00022777"/>
    </source>
</evidence>
<dbReference type="InterPro" id="IPR050980">
    <property type="entry name" value="2C_sensor_his_kinase"/>
</dbReference>
<dbReference type="InterPro" id="IPR003660">
    <property type="entry name" value="HAMP_dom"/>
</dbReference>
<dbReference type="GO" id="GO:0005524">
    <property type="term" value="F:ATP binding"/>
    <property type="evidence" value="ECO:0007669"/>
    <property type="project" value="UniProtKB-KW"/>
</dbReference>
<dbReference type="GO" id="GO:0016020">
    <property type="term" value="C:membrane"/>
    <property type="evidence" value="ECO:0007669"/>
    <property type="project" value="UniProtKB-SubCell"/>
</dbReference>
<comment type="subcellular location">
    <subcellularLocation>
        <location evidence="2">Membrane</location>
    </subcellularLocation>
</comment>
<feature type="domain" description="Histidine kinase" evidence="14">
    <location>
        <begin position="526"/>
        <end position="636"/>
    </location>
</feature>
<reference evidence="16 17" key="2">
    <citation type="submission" date="2020-06" db="EMBL/GenBank/DDBJ databases">
        <title>Antribacter stalactiti gen. nov., sp. nov., a new member of the family Nacardiaceae isolated from a cave.</title>
        <authorList>
            <person name="Kim I.S."/>
        </authorList>
    </citation>
    <scope>NUCLEOTIDE SEQUENCE [LARGE SCALE GENOMIC DNA]</scope>
    <source>
        <strain evidence="16 17">YC2-7</strain>
    </source>
</reference>
<evidence type="ECO:0000256" key="2">
    <source>
        <dbReference type="ARBA" id="ARBA00004370"/>
    </source>
</evidence>
<dbReference type="SUPFAM" id="SSF55874">
    <property type="entry name" value="ATPase domain of HSP90 chaperone/DNA topoisomerase II/histidine kinase"/>
    <property type="match status" value="1"/>
</dbReference>
<dbReference type="PROSITE" id="PS50885">
    <property type="entry name" value="HAMP"/>
    <property type="match status" value="1"/>
</dbReference>
<protein>
    <recommendedName>
        <fullName evidence="3">histidine kinase</fullName>
        <ecNumber evidence="3">2.7.13.3</ecNumber>
    </recommendedName>
</protein>
<feature type="region of interest" description="Disordered" evidence="12">
    <location>
        <begin position="787"/>
        <end position="853"/>
    </location>
</feature>
<feature type="region of interest" description="Disordered" evidence="12">
    <location>
        <begin position="633"/>
        <end position="672"/>
    </location>
</feature>
<dbReference type="GO" id="GO:0004673">
    <property type="term" value="F:protein histidine kinase activity"/>
    <property type="evidence" value="ECO:0007669"/>
    <property type="project" value="UniProtKB-EC"/>
</dbReference>
<evidence type="ECO:0000256" key="9">
    <source>
        <dbReference type="ARBA" id="ARBA00022840"/>
    </source>
</evidence>
<dbReference type="SMART" id="SM00304">
    <property type="entry name" value="HAMP"/>
    <property type="match status" value="1"/>
</dbReference>
<dbReference type="PROSITE" id="PS50109">
    <property type="entry name" value="HIS_KIN"/>
    <property type="match status" value="1"/>
</dbReference>
<keyword evidence="4" id="KW-0597">Phosphoprotein</keyword>